<dbReference type="Gene3D" id="3.40.50.150">
    <property type="entry name" value="Vaccinia Virus protein VP39"/>
    <property type="match status" value="1"/>
</dbReference>
<evidence type="ECO:0000259" key="5">
    <source>
        <dbReference type="Pfam" id="PF08100"/>
    </source>
</evidence>
<evidence type="ECO:0008006" key="8">
    <source>
        <dbReference type="Google" id="ProtNLM"/>
    </source>
</evidence>
<protein>
    <recommendedName>
        <fullName evidence="8">Caffeic acid O-methyltransferase</fullName>
    </recommendedName>
</protein>
<gene>
    <name evidence="6" type="ORF">GIB67_038521</name>
</gene>
<evidence type="ECO:0000256" key="1">
    <source>
        <dbReference type="ARBA" id="ARBA00022603"/>
    </source>
</evidence>
<keyword evidence="1" id="KW-0489">Methyltransferase</keyword>
<dbReference type="Pfam" id="PF08100">
    <property type="entry name" value="Dimerisation"/>
    <property type="match status" value="1"/>
</dbReference>
<sequence length="243" mass="27273">MDAMKNQWKVASNDEKFIYMSQLYTIMVVPMALRAVKELEMLEIIAREGKGGQLSASVIASHLPKNNPNTYCMIDRILSLLASYSLLTCSIIIRDNGKVEIKLIWYHLKDALLEGGIQFIKANGTHAFDGGSLDPDFIEYNKIFNISMFNHTAIVMKKILETYKGFENLKHVVDVGGGVGTTISINASKYHTIQGVEHIGGDMFASVPKGETIILKWILNDWSDMNIAQSYLRIVMKHCRIKG</sequence>
<proteinExistence type="predicted"/>
<keyword evidence="7" id="KW-1185">Reference proteome</keyword>
<dbReference type="Proteomes" id="UP000541444">
    <property type="component" value="Unassembled WGS sequence"/>
</dbReference>
<accession>A0A7J7NPX1</accession>
<dbReference type="InterPro" id="IPR036390">
    <property type="entry name" value="WH_DNA-bd_sf"/>
</dbReference>
<feature type="non-terminal residue" evidence="6">
    <location>
        <position position="1"/>
    </location>
</feature>
<evidence type="ECO:0000256" key="2">
    <source>
        <dbReference type="ARBA" id="ARBA00022679"/>
    </source>
</evidence>
<dbReference type="InterPro" id="IPR036388">
    <property type="entry name" value="WH-like_DNA-bd_sf"/>
</dbReference>
<feature type="domain" description="O-methyltransferase C-terminal" evidence="4">
    <location>
        <begin position="105"/>
        <end position="194"/>
    </location>
</feature>
<dbReference type="OrthoDB" id="1606438at2759"/>
<keyword evidence="2" id="KW-0808">Transferase</keyword>
<dbReference type="Gene3D" id="1.10.10.10">
    <property type="entry name" value="Winged helix-like DNA-binding domain superfamily/Winged helix DNA-binding domain"/>
    <property type="match status" value="1"/>
</dbReference>
<dbReference type="SUPFAM" id="SSF53335">
    <property type="entry name" value="S-adenosyl-L-methionine-dependent methyltransferases"/>
    <property type="match status" value="1"/>
</dbReference>
<organism evidence="6 7">
    <name type="scientific">Kingdonia uniflora</name>
    <dbReference type="NCBI Taxonomy" id="39325"/>
    <lineage>
        <taxon>Eukaryota</taxon>
        <taxon>Viridiplantae</taxon>
        <taxon>Streptophyta</taxon>
        <taxon>Embryophyta</taxon>
        <taxon>Tracheophyta</taxon>
        <taxon>Spermatophyta</taxon>
        <taxon>Magnoliopsida</taxon>
        <taxon>Ranunculales</taxon>
        <taxon>Circaeasteraceae</taxon>
        <taxon>Kingdonia</taxon>
    </lineage>
</organism>
<evidence type="ECO:0000256" key="3">
    <source>
        <dbReference type="ARBA" id="ARBA00022691"/>
    </source>
</evidence>
<dbReference type="FunFam" id="1.10.10.10:FF:000357">
    <property type="entry name" value="Caffeic acid 3-O-methyltransferase"/>
    <property type="match status" value="1"/>
</dbReference>
<feature type="domain" description="O-methyltransferase dimerisation" evidence="5">
    <location>
        <begin position="23"/>
        <end position="91"/>
    </location>
</feature>
<name>A0A7J7NPX1_9MAGN</name>
<dbReference type="GO" id="GO:0008171">
    <property type="term" value="F:O-methyltransferase activity"/>
    <property type="evidence" value="ECO:0007669"/>
    <property type="project" value="InterPro"/>
</dbReference>
<dbReference type="InterPro" id="IPR029063">
    <property type="entry name" value="SAM-dependent_MTases_sf"/>
</dbReference>
<dbReference type="GO" id="GO:0046983">
    <property type="term" value="F:protein dimerization activity"/>
    <property type="evidence" value="ECO:0007669"/>
    <property type="project" value="InterPro"/>
</dbReference>
<keyword evidence="3" id="KW-0949">S-adenosyl-L-methionine</keyword>
<dbReference type="InterPro" id="IPR016461">
    <property type="entry name" value="COMT-like"/>
</dbReference>
<dbReference type="Pfam" id="PF00891">
    <property type="entry name" value="Methyltransf_2"/>
    <property type="match status" value="1"/>
</dbReference>
<dbReference type="SUPFAM" id="SSF46785">
    <property type="entry name" value="Winged helix' DNA-binding domain"/>
    <property type="match status" value="1"/>
</dbReference>
<evidence type="ECO:0000313" key="7">
    <source>
        <dbReference type="Proteomes" id="UP000541444"/>
    </source>
</evidence>
<evidence type="ECO:0000259" key="4">
    <source>
        <dbReference type="Pfam" id="PF00891"/>
    </source>
</evidence>
<comment type="caution">
    <text evidence="6">The sequence shown here is derived from an EMBL/GenBank/DDBJ whole genome shotgun (WGS) entry which is preliminary data.</text>
</comment>
<evidence type="ECO:0000313" key="6">
    <source>
        <dbReference type="EMBL" id="KAF6169024.1"/>
    </source>
</evidence>
<reference evidence="6 7" key="1">
    <citation type="journal article" date="2020" name="IScience">
        <title>Genome Sequencing of the Endangered Kingdonia uniflora (Circaeasteraceae, Ranunculales) Reveals Potential Mechanisms of Evolutionary Specialization.</title>
        <authorList>
            <person name="Sun Y."/>
            <person name="Deng T."/>
            <person name="Zhang A."/>
            <person name="Moore M.J."/>
            <person name="Landis J.B."/>
            <person name="Lin N."/>
            <person name="Zhang H."/>
            <person name="Zhang X."/>
            <person name="Huang J."/>
            <person name="Zhang X."/>
            <person name="Sun H."/>
            <person name="Wang H."/>
        </authorList>
    </citation>
    <scope>NUCLEOTIDE SEQUENCE [LARGE SCALE GENOMIC DNA]</scope>
    <source>
        <strain evidence="6">TB1705</strain>
        <tissue evidence="6">Leaf</tissue>
    </source>
</reference>
<dbReference type="AlphaFoldDB" id="A0A7J7NPX1"/>
<dbReference type="InterPro" id="IPR012967">
    <property type="entry name" value="COMT_dimerisation"/>
</dbReference>
<dbReference type="PANTHER" id="PTHR11746">
    <property type="entry name" value="O-METHYLTRANSFERASE"/>
    <property type="match status" value="1"/>
</dbReference>
<dbReference type="InterPro" id="IPR001077">
    <property type="entry name" value="COMT_C"/>
</dbReference>
<dbReference type="GO" id="GO:0032259">
    <property type="term" value="P:methylation"/>
    <property type="evidence" value="ECO:0007669"/>
    <property type="project" value="UniProtKB-KW"/>
</dbReference>
<dbReference type="EMBL" id="JACGCM010000671">
    <property type="protein sequence ID" value="KAF6169024.1"/>
    <property type="molecule type" value="Genomic_DNA"/>
</dbReference>